<accession>A0A387HMR8</accession>
<evidence type="ECO:0000256" key="2">
    <source>
        <dbReference type="RuleBase" id="RU003749"/>
    </source>
</evidence>
<protein>
    <recommendedName>
        <fullName evidence="2">Anti-sigma factor antagonist</fullName>
    </recommendedName>
</protein>
<dbReference type="EMBL" id="CP032698">
    <property type="protein sequence ID" value="AYG85216.1"/>
    <property type="molecule type" value="Genomic_DNA"/>
</dbReference>
<gene>
    <name evidence="4" type="primary">rsbV_10</name>
    <name evidence="4" type="ORF">DWB77_07433</name>
</gene>
<dbReference type="Pfam" id="PF01740">
    <property type="entry name" value="STAS"/>
    <property type="match status" value="1"/>
</dbReference>
<organism evidence="4 5">
    <name type="scientific">Streptomyces hundungensis</name>
    <dbReference type="NCBI Taxonomy" id="1077946"/>
    <lineage>
        <taxon>Bacteria</taxon>
        <taxon>Bacillati</taxon>
        <taxon>Actinomycetota</taxon>
        <taxon>Actinomycetes</taxon>
        <taxon>Kitasatosporales</taxon>
        <taxon>Streptomycetaceae</taxon>
        <taxon>Streptomyces</taxon>
    </lineage>
</organism>
<dbReference type="KEGG" id="shun:DWB77_07433"/>
<name>A0A387HMR8_9ACTN</name>
<reference evidence="4 5" key="1">
    <citation type="submission" date="2018-10" db="EMBL/GenBank/DDBJ databases">
        <title>Relationship between Morphology and Antimicrobial Activity in Streptomyces.</title>
        <authorList>
            <person name="Kang H.J."/>
            <person name="Kim S.B."/>
        </authorList>
    </citation>
    <scope>NUCLEOTIDE SEQUENCE [LARGE SCALE GENOMIC DNA]</scope>
    <source>
        <strain evidence="4 5">BH38</strain>
    </source>
</reference>
<dbReference type="PANTHER" id="PTHR33495:SF2">
    <property type="entry name" value="ANTI-SIGMA FACTOR ANTAGONIST TM_1081-RELATED"/>
    <property type="match status" value="1"/>
</dbReference>
<dbReference type="NCBIfam" id="TIGR00377">
    <property type="entry name" value="ant_ant_sig"/>
    <property type="match status" value="1"/>
</dbReference>
<evidence type="ECO:0000259" key="3">
    <source>
        <dbReference type="PROSITE" id="PS50801"/>
    </source>
</evidence>
<dbReference type="AlphaFoldDB" id="A0A387HMR8"/>
<comment type="similarity">
    <text evidence="1 2">Belongs to the anti-sigma-factor antagonist family.</text>
</comment>
<dbReference type="RefSeq" id="WP_120727047.1">
    <property type="nucleotide sequence ID" value="NZ_CP032698.1"/>
</dbReference>
<evidence type="ECO:0000256" key="1">
    <source>
        <dbReference type="ARBA" id="ARBA00009013"/>
    </source>
</evidence>
<dbReference type="InterPro" id="IPR036513">
    <property type="entry name" value="STAS_dom_sf"/>
</dbReference>
<dbReference type="Proteomes" id="UP000271554">
    <property type="component" value="Chromosome"/>
</dbReference>
<feature type="domain" description="STAS" evidence="3">
    <location>
        <begin position="18"/>
        <end position="115"/>
    </location>
</feature>
<evidence type="ECO:0000313" key="4">
    <source>
        <dbReference type="EMBL" id="AYG85216.1"/>
    </source>
</evidence>
<dbReference type="PANTHER" id="PTHR33495">
    <property type="entry name" value="ANTI-SIGMA FACTOR ANTAGONIST TM_1081-RELATED-RELATED"/>
    <property type="match status" value="1"/>
</dbReference>
<dbReference type="SUPFAM" id="SSF52091">
    <property type="entry name" value="SpoIIaa-like"/>
    <property type="match status" value="1"/>
</dbReference>
<keyword evidence="5" id="KW-1185">Reference proteome</keyword>
<dbReference type="InterPro" id="IPR002645">
    <property type="entry name" value="STAS_dom"/>
</dbReference>
<dbReference type="OrthoDB" id="4294859at2"/>
<dbReference type="GO" id="GO:0043856">
    <property type="term" value="F:anti-sigma factor antagonist activity"/>
    <property type="evidence" value="ECO:0007669"/>
    <property type="project" value="InterPro"/>
</dbReference>
<dbReference type="CDD" id="cd07043">
    <property type="entry name" value="STAS_anti-anti-sigma_factors"/>
    <property type="match status" value="1"/>
</dbReference>
<sequence>MTDDIELALTTTPGPAAVATVTGEIDLHTAPGLRTRALELIGQGHRHLILDLSGVGFCDSAGLSALIGIWHGAKEAGGSLTLAAIPDRLMRMLTLTGVDSLLPHYPSTAEALSAHQSAPGPA</sequence>
<proteinExistence type="inferred from homology"/>
<dbReference type="PROSITE" id="PS50801">
    <property type="entry name" value="STAS"/>
    <property type="match status" value="1"/>
</dbReference>
<dbReference type="Gene3D" id="3.30.750.24">
    <property type="entry name" value="STAS domain"/>
    <property type="match status" value="1"/>
</dbReference>
<dbReference type="InterPro" id="IPR003658">
    <property type="entry name" value="Anti-sigma_ant"/>
</dbReference>
<evidence type="ECO:0000313" key="5">
    <source>
        <dbReference type="Proteomes" id="UP000271554"/>
    </source>
</evidence>